<keyword evidence="3" id="KW-1185">Reference proteome</keyword>
<accession>A0A2K4ZKS2</accession>
<evidence type="ECO:0000256" key="1">
    <source>
        <dbReference type="SAM" id="MobiDB-lite"/>
    </source>
</evidence>
<organism evidence="2 3">
    <name type="scientific">Acetatifactor muris</name>
    <dbReference type="NCBI Taxonomy" id="879566"/>
    <lineage>
        <taxon>Bacteria</taxon>
        <taxon>Bacillati</taxon>
        <taxon>Bacillota</taxon>
        <taxon>Clostridia</taxon>
        <taxon>Lachnospirales</taxon>
        <taxon>Lachnospiraceae</taxon>
        <taxon>Acetatifactor</taxon>
    </lineage>
</organism>
<dbReference type="Proteomes" id="UP000236311">
    <property type="component" value="Unassembled WGS sequence"/>
</dbReference>
<dbReference type="Pfam" id="PF04860">
    <property type="entry name" value="Phage_portal"/>
    <property type="match status" value="1"/>
</dbReference>
<reference evidence="2 3" key="1">
    <citation type="submission" date="2018-01" db="EMBL/GenBank/DDBJ databases">
        <authorList>
            <person name="Gaut B.S."/>
            <person name="Morton B.R."/>
            <person name="Clegg M.T."/>
            <person name="Duvall M.R."/>
        </authorList>
    </citation>
    <scope>NUCLEOTIDE SEQUENCE [LARGE SCALE GENOMIC DNA]</scope>
    <source>
        <strain evidence="2">GP69</strain>
    </source>
</reference>
<evidence type="ECO:0000313" key="2">
    <source>
        <dbReference type="EMBL" id="SOY31045.1"/>
    </source>
</evidence>
<dbReference type="RefSeq" id="WP_103241055.1">
    <property type="nucleotide sequence ID" value="NZ_JANJZD010000024.1"/>
</dbReference>
<dbReference type="OrthoDB" id="9765386at2"/>
<protein>
    <submittedName>
        <fullName evidence="2">Phage portal protein</fullName>
    </submittedName>
</protein>
<gene>
    <name evidence="2" type="ORF">AMURIS_03779</name>
</gene>
<sequence length="565" mass="64335">MDEKKAPTPRVDVKIIKSSSMDTPTVFYEQQKVEKSDKGEQLDPSIQISASDWIPHAIDMRGLKILVDNSTILPQCIRAYKSNIAGFGISVRYAEDYDTETPEMKAEWDTLKQIIALLNMDMQTKEVFENVIRDRETYGISYCEVIRNQAQEVVELQFIIDTPSVDMTYPLRPYVDIEYFYKGKAINRKKKFRKFRQNVGGKTVYFKEFGDPRIMDKRNGEYIGEADAPIDIDDQANEIIEFRIGSMPYGEVRWIGQVLTVDGNRRAEVLNNNYFRHGRHTPLMILVKGGTLTDSAFTKLQAYMDGIEGESGQHSFLVLETDTLETTAAFTDQKQPEVEIKDLAAILQKDELFQEYQENGRKKTQSAFLLPDLYVGYTTDFNRATAQTAMEVTEKQVFQPERTSLAWAVNQKLLNGYRFKHVEAQFDEPDITNPDDIQKMLNITERAGGLTPNTAKALTYEVLGKDGCEDYEGEWGDIPLAYTKTLSQSQQAGLAAEPLGSLSAQTNEPTGQKRESQRQKRVVTDEEIEQLDGQIRKAAVFDADIIPIMLEIRKALKGYREKEGE</sequence>
<dbReference type="AlphaFoldDB" id="A0A2K4ZKS2"/>
<dbReference type="InterPro" id="IPR016753">
    <property type="entry name" value="PBSX_Firmicutes"/>
</dbReference>
<proteinExistence type="predicted"/>
<name>A0A2K4ZKS2_9FIRM</name>
<dbReference type="InterPro" id="IPR006944">
    <property type="entry name" value="Phage/GTA_portal"/>
</dbReference>
<feature type="compositionally biased region" description="Basic and acidic residues" evidence="1">
    <location>
        <begin position="511"/>
        <end position="524"/>
    </location>
</feature>
<dbReference type="EMBL" id="OFSM01000021">
    <property type="protein sequence ID" value="SOY31045.1"/>
    <property type="molecule type" value="Genomic_DNA"/>
</dbReference>
<dbReference type="PIRSF" id="PIRSF019260">
    <property type="entry name" value="PBSX_XkdE_prd"/>
    <property type="match status" value="1"/>
</dbReference>
<evidence type="ECO:0000313" key="3">
    <source>
        <dbReference type="Proteomes" id="UP000236311"/>
    </source>
</evidence>
<feature type="region of interest" description="Disordered" evidence="1">
    <location>
        <begin position="502"/>
        <end position="525"/>
    </location>
</feature>